<keyword evidence="4" id="KW-1133">Transmembrane helix</keyword>
<keyword evidence="6" id="KW-0328">Glycosyltransferase</keyword>
<gene>
    <name evidence="6" type="ORF">UX01_C0005G0032</name>
</gene>
<evidence type="ECO:0000256" key="4">
    <source>
        <dbReference type="SAM" id="Phobius"/>
    </source>
</evidence>
<dbReference type="Pfam" id="PF04095">
    <property type="entry name" value="NAPRTase"/>
    <property type="match status" value="1"/>
</dbReference>
<keyword evidence="6" id="KW-0808">Transferase</keyword>
<dbReference type="EMBL" id="LCKO01000005">
    <property type="protein sequence ID" value="KKU00355.1"/>
    <property type="molecule type" value="Genomic_DNA"/>
</dbReference>
<feature type="transmembrane region" description="Helical" evidence="4">
    <location>
        <begin position="12"/>
        <end position="32"/>
    </location>
</feature>
<dbReference type="InterPro" id="IPR041525">
    <property type="entry name" value="N/Namide_PRibTrfase"/>
</dbReference>
<evidence type="ECO:0000313" key="7">
    <source>
        <dbReference type="Proteomes" id="UP000034078"/>
    </source>
</evidence>
<dbReference type="SUPFAM" id="SSF54675">
    <property type="entry name" value="Nicotinate/Quinolinate PRTase N-terminal domain-like"/>
    <property type="match status" value="1"/>
</dbReference>
<keyword evidence="4" id="KW-0812">Transmembrane</keyword>
<keyword evidence="3" id="KW-0662">Pyridine nucleotide biosynthesis</keyword>
<dbReference type="UniPathway" id="UPA00253">
    <property type="reaction ID" value="UER00457"/>
</dbReference>
<dbReference type="AlphaFoldDB" id="A0A837IET9"/>
<dbReference type="GO" id="GO:0016757">
    <property type="term" value="F:glycosyltransferase activity"/>
    <property type="evidence" value="ECO:0007669"/>
    <property type="project" value="UniProtKB-KW"/>
</dbReference>
<evidence type="ECO:0000313" key="6">
    <source>
        <dbReference type="EMBL" id="KKU00355.1"/>
    </source>
</evidence>
<sequence>MTLKKTRYTTDGYKLSVGYILWWLNMVMGMKIQGRYMFVDRNGTHYPDGFADRLKDKFVENEELPARPEIASYLAEKYPFLPDEYIKWYDRVFYFDSSQIDLSQKGGDLRIFYEGPIHTVKHHEIISLFDISNLTTKVFGYKPESNWQDRIHHDAKALKEKGVTHSHGGGRRALSRDHHDEVLGILQKYKKGVGDKGGFFGESFIDMAWAHGLPIMGTMGHEYPMTCAGVWGVENANKKAREIWLNMYGKNLGYWLDDTWGTEWSDMDMTKDEARKFKGSRHDSWPFEWYVDQKLGMYKRLGIDSREKEIITSEGMKTLKDIIHTVEYRAGEFKSAALLGKYWSNPFAYNIVNKLVAVKVGDGPWKDVCKISNDMSKAIGKPEVIKEVLEIRAKAMANK</sequence>
<dbReference type="InterPro" id="IPR036068">
    <property type="entry name" value="Nicotinate_pribotase-like_C"/>
</dbReference>
<dbReference type="SUPFAM" id="SSF51690">
    <property type="entry name" value="Nicotinate/Quinolinate PRTase C-terminal domain-like"/>
    <property type="match status" value="1"/>
</dbReference>
<dbReference type="Gene3D" id="3.20.140.10">
    <property type="entry name" value="nicotinate phosphoribosyltransferase"/>
    <property type="match status" value="1"/>
</dbReference>
<comment type="similarity">
    <text evidence="2">Belongs to the NAPRTase family.</text>
</comment>
<accession>A0A837IET9</accession>
<comment type="caution">
    <text evidence="6">The sequence shown here is derived from an EMBL/GenBank/DDBJ whole genome shotgun (WGS) entry which is preliminary data.</text>
</comment>
<evidence type="ECO:0000256" key="1">
    <source>
        <dbReference type="ARBA" id="ARBA00004790"/>
    </source>
</evidence>
<dbReference type="Proteomes" id="UP000034078">
    <property type="component" value="Unassembled WGS sequence"/>
</dbReference>
<evidence type="ECO:0000259" key="5">
    <source>
        <dbReference type="Pfam" id="PF04095"/>
    </source>
</evidence>
<reference evidence="6 7" key="1">
    <citation type="journal article" date="2015" name="Nature">
        <title>rRNA introns, odd ribosomes, and small enigmatic genomes across a large radiation of phyla.</title>
        <authorList>
            <person name="Brown C.T."/>
            <person name="Hug L.A."/>
            <person name="Thomas B.C."/>
            <person name="Sharon I."/>
            <person name="Castelle C.J."/>
            <person name="Singh A."/>
            <person name="Wilkins M.J."/>
            <person name="Williams K.H."/>
            <person name="Banfield J.F."/>
        </authorList>
    </citation>
    <scope>NUCLEOTIDE SEQUENCE [LARGE SCALE GENOMIC DNA]</scope>
</reference>
<organism evidence="6 7">
    <name type="scientific">Candidatus Collierbacteria bacterium GW2011_GWB2_45_17</name>
    <dbReference type="NCBI Taxonomy" id="1618388"/>
    <lineage>
        <taxon>Bacteria</taxon>
        <taxon>Candidatus Collieribacteriota</taxon>
    </lineage>
</organism>
<comment type="pathway">
    <text evidence="1">Cofactor biosynthesis; NAD(+) biosynthesis.</text>
</comment>
<keyword evidence="4" id="KW-0472">Membrane</keyword>
<evidence type="ECO:0000256" key="3">
    <source>
        <dbReference type="ARBA" id="ARBA00022642"/>
    </source>
</evidence>
<protein>
    <submittedName>
        <fullName evidence="6">Nicotinate phosphoribosyltransferase</fullName>
    </submittedName>
</protein>
<name>A0A837IET9_9BACT</name>
<feature type="domain" description="Nicotinate/nicotinamide phosphoribosyltransferase" evidence="5">
    <location>
        <begin position="169"/>
        <end position="329"/>
    </location>
</feature>
<dbReference type="GO" id="GO:0009435">
    <property type="term" value="P:NAD+ biosynthetic process"/>
    <property type="evidence" value="ECO:0007669"/>
    <property type="project" value="UniProtKB-UniPathway"/>
</dbReference>
<evidence type="ECO:0000256" key="2">
    <source>
        <dbReference type="ARBA" id="ARBA00010897"/>
    </source>
</evidence>
<proteinExistence type="inferred from homology"/>